<organism evidence="1 2">
    <name type="scientific">Panagrolaimus superbus</name>
    <dbReference type="NCBI Taxonomy" id="310955"/>
    <lineage>
        <taxon>Eukaryota</taxon>
        <taxon>Metazoa</taxon>
        <taxon>Ecdysozoa</taxon>
        <taxon>Nematoda</taxon>
        <taxon>Chromadorea</taxon>
        <taxon>Rhabditida</taxon>
        <taxon>Tylenchina</taxon>
        <taxon>Panagrolaimomorpha</taxon>
        <taxon>Panagrolaimoidea</taxon>
        <taxon>Panagrolaimidae</taxon>
        <taxon>Panagrolaimus</taxon>
    </lineage>
</organism>
<name>A0A914YM89_9BILA</name>
<dbReference type="Proteomes" id="UP000887577">
    <property type="component" value="Unplaced"/>
</dbReference>
<keyword evidence="1" id="KW-1185">Reference proteome</keyword>
<reference evidence="2" key="1">
    <citation type="submission" date="2022-11" db="UniProtKB">
        <authorList>
            <consortium name="WormBaseParasite"/>
        </authorList>
    </citation>
    <scope>IDENTIFICATION</scope>
</reference>
<evidence type="ECO:0000313" key="1">
    <source>
        <dbReference type="Proteomes" id="UP000887577"/>
    </source>
</evidence>
<protein>
    <submittedName>
        <fullName evidence="2">Uncharacterized protein</fullName>
    </submittedName>
</protein>
<dbReference type="AlphaFoldDB" id="A0A914YM89"/>
<dbReference type="WBParaSite" id="PSU_v2.g2145.t1">
    <property type="protein sequence ID" value="PSU_v2.g2145.t1"/>
    <property type="gene ID" value="PSU_v2.g2145"/>
</dbReference>
<sequence length="432" mass="49561">MKTYIAVTATLELSVSQKLIETITILAKTLLEEKHVLVSLLGVSEKTELLLQFTNACNEEIVKQAFTKMSSFGKADLSSLSLYFDLYNEKMEDGHCFIFCDRFQSIPSVLYSRLSFSFGVFPFPQSYPNYYSVPKWDIFSPPHLSPLTLEEFVEECCKSLRLVTNLIVSIKDKYGFAASPYPRMPQKKLFEDPEFLFPSVIESKEMMAVVDCPTATMQFCSFLPETTLQTLQSRGCTYFLKPSEDNIDKQSYFNLSNHLITSHRIGLFRRSVGDYFLLRPYRQAPESPTVYLMVEYILSTTIKFSKSPTTDVASQKFRKHTFSYDGHTSFANQECMEMALSRIGRMIRRETDEQIVKRELMLATRHMAASCHPQLGYAITSILNDRINEVSPNLQKLFRNLLKVLAAEGGLKKMVEYLEKDIPTSKTKSKLY</sequence>
<proteinExistence type="predicted"/>
<accession>A0A914YM89</accession>
<evidence type="ECO:0000313" key="2">
    <source>
        <dbReference type="WBParaSite" id="PSU_v2.g2145.t1"/>
    </source>
</evidence>